<keyword evidence="3" id="KW-1185">Reference proteome</keyword>
<evidence type="ECO:0000256" key="1">
    <source>
        <dbReference type="ARBA" id="ARBA00022857"/>
    </source>
</evidence>
<dbReference type="RefSeq" id="WP_120682512.1">
    <property type="nucleotide sequence ID" value="NZ_RAZS01000012.1"/>
</dbReference>
<comment type="caution">
    <text evidence="2">The sequence shown here is derived from an EMBL/GenBank/DDBJ whole genome shotgun (WGS) entry which is preliminary data.</text>
</comment>
<reference evidence="2 3" key="1">
    <citation type="submission" date="2018-09" db="EMBL/GenBank/DDBJ databases">
        <title>Micromonospora sp. nov. MS1-9, isolated from a root of Musa sp.</title>
        <authorList>
            <person name="Kuncharoen N."/>
            <person name="Kudo T."/>
            <person name="Ohkuma M."/>
            <person name="Yuki M."/>
            <person name="Tanasupawat S."/>
        </authorList>
    </citation>
    <scope>NUCLEOTIDE SEQUENCE [LARGE SCALE GENOMIC DNA]</scope>
    <source>
        <strain evidence="2 3">NGC1-4</strain>
    </source>
</reference>
<dbReference type="Proteomes" id="UP000271548">
    <property type="component" value="Unassembled WGS sequence"/>
</dbReference>
<dbReference type="Pfam" id="PF05893">
    <property type="entry name" value="LuxC"/>
    <property type="match status" value="1"/>
</dbReference>
<evidence type="ECO:0000313" key="2">
    <source>
        <dbReference type="EMBL" id="RKN14900.1"/>
    </source>
</evidence>
<organism evidence="2 3">
    <name type="scientific">Micromonospora musae</name>
    <dbReference type="NCBI Taxonomy" id="1894970"/>
    <lineage>
        <taxon>Bacteria</taxon>
        <taxon>Bacillati</taxon>
        <taxon>Actinomycetota</taxon>
        <taxon>Actinomycetes</taxon>
        <taxon>Micromonosporales</taxon>
        <taxon>Micromonosporaceae</taxon>
        <taxon>Micromonospora</taxon>
    </lineage>
</organism>
<dbReference type="EMBL" id="RAZS01000012">
    <property type="protein sequence ID" value="RKN14900.1"/>
    <property type="molecule type" value="Genomic_DNA"/>
</dbReference>
<dbReference type="SUPFAM" id="SSF53720">
    <property type="entry name" value="ALDH-like"/>
    <property type="match status" value="1"/>
</dbReference>
<gene>
    <name evidence="2" type="ORF">D7147_26805</name>
</gene>
<dbReference type="InterPro" id="IPR016161">
    <property type="entry name" value="Ald_DH/histidinol_DH"/>
</dbReference>
<accession>A0ABX9QWU5</accession>
<sequence>MSKVIERFPAGGAIDVDDLLAALRNTPAGGPLTVGDDRVVEFLVAFARRLLRPAVARRYPELGSLGFFLRRAEINKLLARVADEPGQLRFPRGTVFHVPPANVDTIFVYSWALSALAGNANVVRISSRSAGAADAVLDALNDTLAEADEAVRQTQRMVTYGRDDVVTGALSAAADLRVIWGGDRSVNEIRRHPLAPHARDVTFPDRSSFTVLSSAGWLGADERERDAAALGLYNDSYWFDQAACSSPRTLYWVGDAAATEAARTDLLARLRAVLDGKRPEVDAAMAVEKRVATYGLAVDGTATAIRFDGNELATVELADPADIPRRWLGVGTFPQARVDTLAELAPLVVRRDQTVTHFGFKAEELVDFARTVAGRGVDRIVPIGDALSFAATWDGYDLMREFTRITSIIAR</sequence>
<evidence type="ECO:0000313" key="3">
    <source>
        <dbReference type="Proteomes" id="UP000271548"/>
    </source>
</evidence>
<keyword evidence="1" id="KW-0521">NADP</keyword>
<proteinExistence type="predicted"/>
<dbReference type="InterPro" id="IPR008670">
    <property type="entry name" value="CoA_reduct_LuxC"/>
</dbReference>
<name>A0ABX9QWU5_9ACTN</name>
<protein>
    <submittedName>
        <fullName evidence="2">Gamma-glutamyl phosphate reductase</fullName>
    </submittedName>
</protein>